<name>A0A0G0QX97_9BACT</name>
<protein>
    <submittedName>
        <fullName evidence="1">Uncharacterized protein</fullName>
    </submittedName>
</protein>
<reference evidence="1 2" key="1">
    <citation type="journal article" date="2015" name="Nature">
        <title>rRNA introns, odd ribosomes, and small enigmatic genomes across a large radiation of phyla.</title>
        <authorList>
            <person name="Brown C.T."/>
            <person name="Hug L.A."/>
            <person name="Thomas B.C."/>
            <person name="Sharon I."/>
            <person name="Castelle C.J."/>
            <person name="Singh A."/>
            <person name="Wilkins M.J."/>
            <person name="Williams K.H."/>
            <person name="Banfield J.F."/>
        </authorList>
    </citation>
    <scope>NUCLEOTIDE SEQUENCE [LARGE SCALE GENOMIC DNA]</scope>
</reference>
<dbReference type="PROSITE" id="PS51257">
    <property type="entry name" value="PROKAR_LIPOPROTEIN"/>
    <property type="match status" value="1"/>
</dbReference>
<comment type="caution">
    <text evidence="1">The sequence shown here is derived from an EMBL/GenBank/DDBJ whole genome shotgun (WGS) entry which is preliminary data.</text>
</comment>
<dbReference type="Proteomes" id="UP000034048">
    <property type="component" value="Unassembled WGS sequence"/>
</dbReference>
<proteinExistence type="predicted"/>
<accession>A0A0G0QX97</accession>
<sequence>MLFFGVKNFFKLSVLLVISLSLILGISCIKSASAHLADHGSAKTMQLVAQNIEPCCGLTTLQHFNSLTNTLLVTPHEIEKNLTFLIFSLILALCGLKKKLGQDCHDKKDTIFYRLYITNNPHLSLFNNLNFVLAQGILHPKIY</sequence>
<dbReference type="EMBL" id="LBWS01000013">
    <property type="protein sequence ID" value="KKR14950.1"/>
    <property type="molecule type" value="Genomic_DNA"/>
</dbReference>
<evidence type="ECO:0000313" key="1">
    <source>
        <dbReference type="EMBL" id="KKR14950.1"/>
    </source>
</evidence>
<organism evidence="1 2">
    <name type="scientific">Candidatus Falkowbacteria bacterium GW2011_GWA2_39_24</name>
    <dbReference type="NCBI Taxonomy" id="1618634"/>
    <lineage>
        <taxon>Bacteria</taxon>
        <taxon>Candidatus Falkowiibacteriota</taxon>
    </lineage>
</organism>
<dbReference type="AlphaFoldDB" id="A0A0G0QX97"/>
<evidence type="ECO:0000313" key="2">
    <source>
        <dbReference type="Proteomes" id="UP000034048"/>
    </source>
</evidence>
<gene>
    <name evidence="1" type="ORF">UT42_C0013G0001</name>
</gene>